<sequence length="94" mass="10428">MTAVNMHTPIPFAAEAMACLQAVQAGLKFGYRQVVIEGDALNVIRKIQSEEEDRSVISPYIADIKSLSKMFNKCCFNKISRNRNGVAHAISRDV</sequence>
<accession>A0A9D3ZKR3</accession>
<gene>
    <name evidence="2" type="ORF">J1N35_037270</name>
</gene>
<dbReference type="CDD" id="cd06222">
    <property type="entry name" value="RNase_H_like"/>
    <property type="match status" value="1"/>
</dbReference>
<evidence type="ECO:0000313" key="3">
    <source>
        <dbReference type="Proteomes" id="UP000828251"/>
    </source>
</evidence>
<dbReference type="InterPro" id="IPR036397">
    <property type="entry name" value="RNaseH_sf"/>
</dbReference>
<dbReference type="PANTHER" id="PTHR47074">
    <property type="entry name" value="BNAC02G40300D PROTEIN"/>
    <property type="match status" value="1"/>
</dbReference>
<evidence type="ECO:0000259" key="1">
    <source>
        <dbReference type="Pfam" id="PF13456"/>
    </source>
</evidence>
<organism evidence="2 3">
    <name type="scientific">Gossypium stocksii</name>
    <dbReference type="NCBI Taxonomy" id="47602"/>
    <lineage>
        <taxon>Eukaryota</taxon>
        <taxon>Viridiplantae</taxon>
        <taxon>Streptophyta</taxon>
        <taxon>Embryophyta</taxon>
        <taxon>Tracheophyta</taxon>
        <taxon>Spermatophyta</taxon>
        <taxon>Magnoliopsida</taxon>
        <taxon>eudicotyledons</taxon>
        <taxon>Gunneridae</taxon>
        <taxon>Pentapetalae</taxon>
        <taxon>rosids</taxon>
        <taxon>malvids</taxon>
        <taxon>Malvales</taxon>
        <taxon>Malvaceae</taxon>
        <taxon>Malvoideae</taxon>
        <taxon>Gossypium</taxon>
    </lineage>
</organism>
<dbReference type="InterPro" id="IPR052929">
    <property type="entry name" value="RNase_H-like_EbsB-rel"/>
</dbReference>
<reference evidence="2 3" key="1">
    <citation type="journal article" date="2021" name="Plant Biotechnol. J.">
        <title>Multi-omics assisted identification of the key and species-specific regulatory components of drought-tolerant mechanisms in Gossypium stocksii.</title>
        <authorList>
            <person name="Yu D."/>
            <person name="Ke L."/>
            <person name="Zhang D."/>
            <person name="Wu Y."/>
            <person name="Sun Y."/>
            <person name="Mei J."/>
            <person name="Sun J."/>
            <person name="Sun Y."/>
        </authorList>
    </citation>
    <scope>NUCLEOTIDE SEQUENCE [LARGE SCALE GENOMIC DNA]</scope>
    <source>
        <strain evidence="3">cv. E1</strain>
        <tissue evidence="2">Leaf</tissue>
    </source>
</reference>
<dbReference type="OrthoDB" id="1002400at2759"/>
<dbReference type="Proteomes" id="UP000828251">
    <property type="component" value="Unassembled WGS sequence"/>
</dbReference>
<dbReference type="AlphaFoldDB" id="A0A9D3ZKR3"/>
<proteinExistence type="predicted"/>
<evidence type="ECO:0000313" key="2">
    <source>
        <dbReference type="EMBL" id="KAH1046486.1"/>
    </source>
</evidence>
<dbReference type="Gene3D" id="3.30.420.10">
    <property type="entry name" value="Ribonuclease H-like superfamily/Ribonuclease H"/>
    <property type="match status" value="1"/>
</dbReference>
<dbReference type="PANTHER" id="PTHR47074:SF61">
    <property type="entry name" value="RNASE H TYPE-1 DOMAIN-CONTAINING PROTEIN"/>
    <property type="match status" value="1"/>
</dbReference>
<dbReference type="Pfam" id="PF13456">
    <property type="entry name" value="RVT_3"/>
    <property type="match status" value="1"/>
</dbReference>
<dbReference type="InterPro" id="IPR044730">
    <property type="entry name" value="RNase_H-like_dom_plant"/>
</dbReference>
<dbReference type="EMBL" id="JAIQCV010000011">
    <property type="protein sequence ID" value="KAH1046486.1"/>
    <property type="molecule type" value="Genomic_DNA"/>
</dbReference>
<comment type="caution">
    <text evidence="2">The sequence shown here is derived from an EMBL/GenBank/DDBJ whole genome shotgun (WGS) entry which is preliminary data.</text>
</comment>
<feature type="domain" description="RNase H type-1" evidence="1">
    <location>
        <begin position="11"/>
        <end position="92"/>
    </location>
</feature>
<keyword evidence="3" id="KW-1185">Reference proteome</keyword>
<dbReference type="GO" id="GO:0003676">
    <property type="term" value="F:nucleic acid binding"/>
    <property type="evidence" value="ECO:0007669"/>
    <property type="project" value="InterPro"/>
</dbReference>
<protein>
    <recommendedName>
        <fullName evidence="1">RNase H type-1 domain-containing protein</fullName>
    </recommendedName>
</protein>
<dbReference type="InterPro" id="IPR002156">
    <property type="entry name" value="RNaseH_domain"/>
</dbReference>
<name>A0A9D3ZKR3_9ROSI</name>
<dbReference type="GO" id="GO:0004523">
    <property type="term" value="F:RNA-DNA hybrid ribonuclease activity"/>
    <property type="evidence" value="ECO:0007669"/>
    <property type="project" value="InterPro"/>
</dbReference>